<name>A0A2V2NAK4_9EURY</name>
<proteinExistence type="predicted"/>
<dbReference type="EMBL" id="QGMY01000006">
    <property type="protein sequence ID" value="PWR72591.1"/>
    <property type="molecule type" value="Genomic_DNA"/>
</dbReference>
<keyword evidence="1" id="KW-0812">Transmembrane</keyword>
<comment type="caution">
    <text evidence="2">The sequence shown here is derived from an EMBL/GenBank/DDBJ whole genome shotgun (WGS) entry which is preliminary data.</text>
</comment>
<keyword evidence="3" id="KW-1185">Reference proteome</keyword>
<dbReference type="AlphaFoldDB" id="A0A2V2NAK4"/>
<keyword evidence="1" id="KW-0472">Membrane</keyword>
<evidence type="ECO:0000256" key="1">
    <source>
        <dbReference type="SAM" id="Phobius"/>
    </source>
</evidence>
<keyword evidence="1" id="KW-1133">Transmembrane helix</keyword>
<dbReference type="Proteomes" id="UP000245657">
    <property type="component" value="Unassembled WGS sequence"/>
</dbReference>
<sequence length="192" mass="21305">MEMNSKIIWVVFGVLISMACCIVMGTQTFGPEPQDNLPRIVNYSDLIVYGTTSANEAKWSDIGIITTNSIYVQDIIKQNSSSNFTVGSDIPIYIIGGTIHDPVQAAAHGGVGRVRTDWEWGIDQNSTLVYFIQIDEKGKYHLIYSESVDPNSEYSRSNLTELKSQISEILHGIPVPERTPNPTQKIPNNNSL</sequence>
<reference evidence="2 3" key="1">
    <citation type="submission" date="2018-05" db="EMBL/GenBank/DDBJ databases">
        <title>Draft genome of Methanospirillum lacunae Ki8-1.</title>
        <authorList>
            <person name="Dueholm M.S."/>
            <person name="Nielsen P.H."/>
            <person name="Bakmann L.F."/>
            <person name="Otzen D.E."/>
        </authorList>
    </citation>
    <scope>NUCLEOTIDE SEQUENCE [LARGE SCALE GENOMIC DNA]</scope>
    <source>
        <strain evidence="2 3">Ki8-1</strain>
    </source>
</reference>
<evidence type="ECO:0000313" key="2">
    <source>
        <dbReference type="EMBL" id="PWR72591.1"/>
    </source>
</evidence>
<protein>
    <submittedName>
        <fullName evidence="2">Uncharacterized protein</fullName>
    </submittedName>
</protein>
<accession>A0A2V2NAK4</accession>
<dbReference type="PROSITE" id="PS51257">
    <property type="entry name" value="PROKAR_LIPOPROTEIN"/>
    <property type="match status" value="1"/>
</dbReference>
<evidence type="ECO:0000313" key="3">
    <source>
        <dbReference type="Proteomes" id="UP000245657"/>
    </source>
</evidence>
<organism evidence="2 3">
    <name type="scientific">Methanospirillum lacunae</name>
    <dbReference type="NCBI Taxonomy" id="668570"/>
    <lineage>
        <taxon>Archaea</taxon>
        <taxon>Methanobacteriati</taxon>
        <taxon>Methanobacteriota</taxon>
        <taxon>Stenosarchaea group</taxon>
        <taxon>Methanomicrobia</taxon>
        <taxon>Methanomicrobiales</taxon>
        <taxon>Methanospirillaceae</taxon>
        <taxon>Methanospirillum</taxon>
    </lineage>
</organism>
<feature type="transmembrane region" description="Helical" evidence="1">
    <location>
        <begin position="7"/>
        <end position="29"/>
    </location>
</feature>
<gene>
    <name evidence="2" type="ORF">DK846_06390</name>
</gene>